<dbReference type="AlphaFoldDB" id="A0A1V4L033"/>
<sequence>MLSVAQPEQIFSFAYLSRSKNLLCESRWATCRSIPGLLVVFPPGYTIRTRGSVEVSPALQQHPYRELTVFSCFGAERRPLLECSFGDGLPRSYVNVAVAFGCAREGPVLAATSRWAARTLPVQEGGECWVSCVTRDPRSPACVMDPAHEQSQGKMWPDPDFSRLWDVNVKNVLRAGPDK</sequence>
<dbReference type="Proteomes" id="UP000190648">
    <property type="component" value="Unassembled WGS sequence"/>
</dbReference>
<protein>
    <submittedName>
        <fullName evidence="1">Uncharacterized protein</fullName>
    </submittedName>
</protein>
<keyword evidence="2" id="KW-1185">Reference proteome</keyword>
<gene>
    <name evidence="1" type="ORF">AV530_010226</name>
</gene>
<name>A0A1V4L033_PATFA</name>
<proteinExistence type="predicted"/>
<accession>A0A1V4L033</accession>
<dbReference type="EMBL" id="LSYS01000433">
    <property type="protein sequence ID" value="OPJ90109.1"/>
    <property type="molecule type" value="Genomic_DNA"/>
</dbReference>
<reference evidence="1 2" key="1">
    <citation type="submission" date="2016-02" db="EMBL/GenBank/DDBJ databases">
        <title>Band-tailed pigeon sequencing and assembly.</title>
        <authorList>
            <person name="Soares A.E."/>
            <person name="Novak B.J."/>
            <person name="Rice E.S."/>
            <person name="O'Connell B."/>
            <person name="Chang D."/>
            <person name="Weber S."/>
            <person name="Shapiro B."/>
        </authorList>
    </citation>
    <scope>NUCLEOTIDE SEQUENCE [LARGE SCALE GENOMIC DNA]</scope>
    <source>
        <strain evidence="1">BTP2013</strain>
        <tissue evidence="1">Blood</tissue>
    </source>
</reference>
<organism evidence="1 2">
    <name type="scientific">Patagioenas fasciata monilis</name>
    <dbReference type="NCBI Taxonomy" id="372326"/>
    <lineage>
        <taxon>Eukaryota</taxon>
        <taxon>Metazoa</taxon>
        <taxon>Chordata</taxon>
        <taxon>Craniata</taxon>
        <taxon>Vertebrata</taxon>
        <taxon>Euteleostomi</taxon>
        <taxon>Archelosauria</taxon>
        <taxon>Archosauria</taxon>
        <taxon>Dinosauria</taxon>
        <taxon>Saurischia</taxon>
        <taxon>Theropoda</taxon>
        <taxon>Coelurosauria</taxon>
        <taxon>Aves</taxon>
        <taxon>Neognathae</taxon>
        <taxon>Neoaves</taxon>
        <taxon>Columbimorphae</taxon>
        <taxon>Columbiformes</taxon>
        <taxon>Columbidae</taxon>
        <taxon>Patagioenas</taxon>
    </lineage>
</organism>
<evidence type="ECO:0000313" key="1">
    <source>
        <dbReference type="EMBL" id="OPJ90109.1"/>
    </source>
</evidence>
<comment type="caution">
    <text evidence="1">The sequence shown here is derived from an EMBL/GenBank/DDBJ whole genome shotgun (WGS) entry which is preliminary data.</text>
</comment>
<evidence type="ECO:0000313" key="2">
    <source>
        <dbReference type="Proteomes" id="UP000190648"/>
    </source>
</evidence>